<evidence type="ECO:0000256" key="4">
    <source>
        <dbReference type="ARBA" id="ARBA00023163"/>
    </source>
</evidence>
<evidence type="ECO:0000259" key="6">
    <source>
        <dbReference type="PROSITE" id="PS50112"/>
    </source>
</evidence>
<feature type="domain" description="PAS" evidence="6">
    <location>
        <begin position="7"/>
        <end position="58"/>
    </location>
</feature>
<dbReference type="PROSITE" id="PS50045">
    <property type="entry name" value="SIGMA54_INTERACT_4"/>
    <property type="match status" value="1"/>
</dbReference>
<evidence type="ECO:0000313" key="8">
    <source>
        <dbReference type="Proteomes" id="UP000730862"/>
    </source>
</evidence>
<dbReference type="CDD" id="cd00130">
    <property type="entry name" value="PAS"/>
    <property type="match status" value="1"/>
</dbReference>
<gene>
    <name evidence="7" type="ORF">KIA07_02105</name>
</gene>
<dbReference type="SMART" id="SM00382">
    <property type="entry name" value="AAA"/>
    <property type="match status" value="1"/>
</dbReference>
<dbReference type="Gene3D" id="3.30.450.20">
    <property type="entry name" value="PAS domain"/>
    <property type="match status" value="1"/>
</dbReference>
<dbReference type="InterPro" id="IPR035965">
    <property type="entry name" value="PAS-like_dom_sf"/>
</dbReference>
<dbReference type="SMART" id="SM00091">
    <property type="entry name" value="PAS"/>
    <property type="match status" value="1"/>
</dbReference>
<dbReference type="Pfam" id="PF25601">
    <property type="entry name" value="AAA_lid_14"/>
    <property type="match status" value="1"/>
</dbReference>
<evidence type="ECO:0000256" key="1">
    <source>
        <dbReference type="ARBA" id="ARBA00022741"/>
    </source>
</evidence>
<accession>A0A233VVX5</accession>
<dbReference type="PROSITE" id="PS50112">
    <property type="entry name" value="PAS"/>
    <property type="match status" value="1"/>
</dbReference>
<protein>
    <submittedName>
        <fullName evidence="7">Sigma 54-interacting transcriptional regulator</fullName>
    </submittedName>
</protein>
<dbReference type="InterPro" id="IPR000014">
    <property type="entry name" value="PAS"/>
</dbReference>
<keyword evidence="4" id="KW-0804">Transcription</keyword>
<dbReference type="GO" id="GO:0006355">
    <property type="term" value="P:regulation of DNA-templated transcription"/>
    <property type="evidence" value="ECO:0007669"/>
    <property type="project" value="InterPro"/>
</dbReference>
<dbReference type="PROSITE" id="PS00688">
    <property type="entry name" value="SIGMA54_INTERACT_3"/>
    <property type="match status" value="1"/>
</dbReference>
<feature type="domain" description="Sigma-54 factor interaction" evidence="5">
    <location>
        <begin position="149"/>
        <end position="369"/>
    </location>
</feature>
<dbReference type="InterPro" id="IPR027417">
    <property type="entry name" value="P-loop_NTPase"/>
</dbReference>
<organism evidence="7 8">
    <name type="scientific">Finegoldia magna</name>
    <name type="common">Peptostreptococcus magnus</name>
    <dbReference type="NCBI Taxonomy" id="1260"/>
    <lineage>
        <taxon>Bacteria</taxon>
        <taxon>Bacillati</taxon>
        <taxon>Bacillota</taxon>
        <taxon>Tissierellia</taxon>
        <taxon>Tissierellales</taxon>
        <taxon>Peptoniphilaceae</taxon>
        <taxon>Finegoldia</taxon>
    </lineage>
</organism>
<dbReference type="SUPFAM" id="SSF52540">
    <property type="entry name" value="P-loop containing nucleoside triphosphate hydrolases"/>
    <property type="match status" value="1"/>
</dbReference>
<dbReference type="GeneID" id="60839225"/>
<dbReference type="Gene3D" id="3.40.50.300">
    <property type="entry name" value="P-loop containing nucleotide triphosphate hydrolases"/>
    <property type="match status" value="1"/>
</dbReference>
<dbReference type="CDD" id="cd00009">
    <property type="entry name" value="AAA"/>
    <property type="match status" value="1"/>
</dbReference>
<dbReference type="InterPro" id="IPR003593">
    <property type="entry name" value="AAA+_ATPase"/>
</dbReference>
<dbReference type="InterPro" id="IPR058031">
    <property type="entry name" value="AAA_lid_NorR"/>
</dbReference>
<dbReference type="Pfam" id="PF08448">
    <property type="entry name" value="PAS_4"/>
    <property type="match status" value="1"/>
</dbReference>
<dbReference type="Gene3D" id="1.10.8.60">
    <property type="match status" value="1"/>
</dbReference>
<dbReference type="InterPro" id="IPR000641">
    <property type="entry name" value="CbxX/CfxQ"/>
</dbReference>
<dbReference type="PRINTS" id="PR00819">
    <property type="entry name" value="CBXCFQXSUPER"/>
</dbReference>
<evidence type="ECO:0000256" key="2">
    <source>
        <dbReference type="ARBA" id="ARBA00022840"/>
    </source>
</evidence>
<evidence type="ECO:0000259" key="5">
    <source>
        <dbReference type="PROSITE" id="PS50045"/>
    </source>
</evidence>
<dbReference type="Proteomes" id="UP000730862">
    <property type="component" value="Unassembled WGS sequence"/>
</dbReference>
<dbReference type="SUPFAM" id="SSF55785">
    <property type="entry name" value="PYP-like sensor domain (PAS domain)"/>
    <property type="match status" value="1"/>
</dbReference>
<keyword evidence="2" id="KW-0067">ATP-binding</keyword>
<dbReference type="InterPro" id="IPR025944">
    <property type="entry name" value="Sigma_54_int_dom_CS"/>
</dbReference>
<dbReference type="PANTHER" id="PTHR32071">
    <property type="entry name" value="TRANSCRIPTIONAL REGULATORY PROTEIN"/>
    <property type="match status" value="1"/>
</dbReference>
<dbReference type="NCBIfam" id="TIGR00229">
    <property type="entry name" value="sensory_box"/>
    <property type="match status" value="1"/>
</dbReference>
<dbReference type="InterPro" id="IPR013656">
    <property type="entry name" value="PAS_4"/>
</dbReference>
<sequence>MTKNVLNKDFLIRLLDKSNQGIHIIDPQGTTLYYNKFAEEIDGITKEEIIGKNMRDLVSSGIFPSSVALDIIDSKKPKEVVQYIKDKVVIATGFPMMKKGTLEAVVVFTKDSKILKDMTLNLQDLLIENNVMATNLSKYNSKFLKEDMIISNSKSMQRVMKLANRICKLETPIFILGEAGSGKTMFAKYIHDNSLRQNKPFIKVDCSAIPKNIIESELFDDNNSYNESLIKQATNGTLFIDEIADMPLSCQQRLVYELNKMKEHMRNNNEKSPIVRVIAASNENIDKNIANGKFRMDLFYLLNIIPIKMPSLRDRNEDIIPLINLFLNKYNQFYNEEKTISPKCKKFIINYSWPGNVRELENIIERLVVTSEGDTIELEDVQEFISNFYTKFDDGNTFKDKIESYEKKLILEYSKQVSSIKELAILACINESTLRKKIDRYDLDISFL</sequence>
<dbReference type="InterPro" id="IPR002078">
    <property type="entry name" value="Sigma_54_int"/>
</dbReference>
<name>A0A233VVX5_FINMA</name>
<dbReference type="RefSeq" id="WP_094224067.1">
    <property type="nucleotide sequence ID" value="NZ_JAHAIK010000004.1"/>
</dbReference>
<evidence type="ECO:0000313" key="7">
    <source>
        <dbReference type="EMBL" id="MBS5964442.1"/>
    </source>
</evidence>
<keyword evidence="3" id="KW-0805">Transcription regulation</keyword>
<dbReference type="EMBL" id="JAHAIK010000004">
    <property type="protein sequence ID" value="MBS5964442.1"/>
    <property type="molecule type" value="Genomic_DNA"/>
</dbReference>
<proteinExistence type="predicted"/>
<evidence type="ECO:0000256" key="3">
    <source>
        <dbReference type="ARBA" id="ARBA00023015"/>
    </source>
</evidence>
<dbReference type="Pfam" id="PF00158">
    <property type="entry name" value="Sigma54_activat"/>
    <property type="match status" value="1"/>
</dbReference>
<reference evidence="7" key="1">
    <citation type="submission" date="2021-02" db="EMBL/GenBank/DDBJ databases">
        <title>Infant gut strain persistence is associated with maternal origin, phylogeny, and functional potential including surface adhesion and iron acquisition.</title>
        <authorList>
            <person name="Lou Y.C."/>
        </authorList>
    </citation>
    <scope>NUCLEOTIDE SEQUENCE</scope>
    <source>
        <strain evidence="7">L3_058_000G1_dasL3_058_000G1_concoct_72</strain>
    </source>
</reference>
<dbReference type="AlphaFoldDB" id="A0A233VVX5"/>
<dbReference type="GO" id="GO:0005524">
    <property type="term" value="F:ATP binding"/>
    <property type="evidence" value="ECO:0007669"/>
    <property type="project" value="UniProtKB-KW"/>
</dbReference>
<comment type="caution">
    <text evidence="7">The sequence shown here is derived from an EMBL/GenBank/DDBJ whole genome shotgun (WGS) entry which is preliminary data.</text>
</comment>
<keyword evidence="1" id="KW-0547">Nucleotide-binding</keyword>